<proteinExistence type="predicted"/>
<feature type="compositionally biased region" description="Low complexity" evidence="1">
    <location>
        <begin position="129"/>
        <end position="153"/>
    </location>
</feature>
<feature type="transmembrane region" description="Helical" evidence="2">
    <location>
        <begin position="21"/>
        <end position="45"/>
    </location>
</feature>
<protein>
    <recommendedName>
        <fullName evidence="5">AlgX/AlgJ SGNH hydrolase-like domain-containing protein</fullName>
    </recommendedName>
</protein>
<evidence type="ECO:0008006" key="5">
    <source>
        <dbReference type="Google" id="ProtNLM"/>
    </source>
</evidence>
<comment type="caution">
    <text evidence="3">The sequence shown here is derived from an EMBL/GenBank/DDBJ whole genome shotgun (WGS) entry which is preliminary data.</text>
</comment>
<sequence length="307" mass="34247">MARGTRVQRKYKLPGSKNRKVLNVKIAAFFVMMLAFSLIALIVPLRPTESVVEKRELTKFPEFSFLALTDGNYFKQLDLWFSDTFPFRDAFTSANARLKSLYGIHPATVHGEVTTGEAIPERPTKPAVSSNGSSSASSQASSASSAESSSSEASSKEEKPIPTTTLNAVLLAGDSAFEYYNFNLEVADQYAATVNNITQKLQGKAAVYDMIVPTSIDIMLPESTRAGLNTDDQKKAIDYMYGSMLDETKKVNIYDTLMSHNDEYLYFRTDHHWTALGAYYAYEEFAKAKASSLCPCQNMKRWIFRIS</sequence>
<evidence type="ECO:0000313" key="3">
    <source>
        <dbReference type="EMBL" id="RGQ44750.1"/>
    </source>
</evidence>
<name>A0A412B170_9FIRM</name>
<keyword evidence="2" id="KW-0472">Membrane</keyword>
<gene>
    <name evidence="3" type="ORF">DWY99_00155</name>
</gene>
<dbReference type="EMBL" id="QRTC01000001">
    <property type="protein sequence ID" value="RGQ44750.1"/>
    <property type="molecule type" value="Genomic_DNA"/>
</dbReference>
<evidence type="ECO:0000313" key="4">
    <source>
        <dbReference type="Proteomes" id="UP000284751"/>
    </source>
</evidence>
<evidence type="ECO:0000256" key="1">
    <source>
        <dbReference type="SAM" id="MobiDB-lite"/>
    </source>
</evidence>
<accession>A0A412B170</accession>
<organism evidence="3 4">
    <name type="scientific">[Clostridium] leptum</name>
    <dbReference type="NCBI Taxonomy" id="1535"/>
    <lineage>
        <taxon>Bacteria</taxon>
        <taxon>Bacillati</taxon>
        <taxon>Bacillota</taxon>
        <taxon>Clostridia</taxon>
        <taxon>Eubacteriales</taxon>
        <taxon>Oscillospiraceae</taxon>
        <taxon>Oscillospiraceae incertae sedis</taxon>
    </lineage>
</organism>
<dbReference type="AlphaFoldDB" id="A0A412B170"/>
<dbReference type="Pfam" id="PF14286">
    <property type="entry name" value="DHHW"/>
    <property type="match status" value="2"/>
</dbReference>
<dbReference type="InterPro" id="IPR025945">
    <property type="entry name" value="DHHW"/>
</dbReference>
<evidence type="ECO:0000256" key="2">
    <source>
        <dbReference type="SAM" id="Phobius"/>
    </source>
</evidence>
<feature type="region of interest" description="Disordered" evidence="1">
    <location>
        <begin position="113"/>
        <end position="160"/>
    </location>
</feature>
<keyword evidence="2" id="KW-1133">Transmembrane helix</keyword>
<dbReference type="Proteomes" id="UP000284751">
    <property type="component" value="Unassembled WGS sequence"/>
</dbReference>
<keyword evidence="2" id="KW-0812">Transmembrane</keyword>
<reference evidence="3 4" key="1">
    <citation type="submission" date="2018-08" db="EMBL/GenBank/DDBJ databases">
        <title>A genome reference for cultivated species of the human gut microbiota.</title>
        <authorList>
            <person name="Zou Y."/>
            <person name="Xue W."/>
            <person name="Luo G."/>
        </authorList>
    </citation>
    <scope>NUCLEOTIDE SEQUENCE [LARGE SCALE GENOMIC DNA]</scope>
    <source>
        <strain evidence="3 4">AF28-26</strain>
    </source>
</reference>